<keyword evidence="5" id="KW-1185">Reference proteome</keyword>
<dbReference type="Pfam" id="PF08695">
    <property type="entry name" value="Coa1"/>
    <property type="match status" value="1"/>
</dbReference>
<dbReference type="InterPro" id="IPR002123">
    <property type="entry name" value="Plipid/glycerol_acylTrfase"/>
</dbReference>
<protein>
    <recommendedName>
        <fullName evidence="3">Phospholipid/glycerol acyltransferase domain-containing protein</fullName>
    </recommendedName>
</protein>
<dbReference type="Proteomes" id="UP001620626">
    <property type="component" value="Unassembled WGS sequence"/>
</dbReference>
<reference evidence="4 5" key="1">
    <citation type="submission" date="2024-10" db="EMBL/GenBank/DDBJ databases">
        <authorList>
            <person name="Kim D."/>
        </authorList>
    </citation>
    <scope>NUCLEOTIDE SEQUENCE [LARGE SCALE GENOMIC DNA]</scope>
    <source>
        <strain evidence="4">BH-2024</strain>
    </source>
</reference>
<keyword evidence="2" id="KW-0472">Membrane</keyword>
<evidence type="ECO:0000259" key="3">
    <source>
        <dbReference type="Pfam" id="PF01553"/>
    </source>
</evidence>
<feature type="compositionally biased region" description="Basic and acidic residues" evidence="1">
    <location>
        <begin position="146"/>
        <end position="156"/>
    </location>
</feature>
<keyword evidence="2" id="KW-1133">Transmembrane helix</keyword>
<comment type="caution">
    <text evidence="4">The sequence shown here is derived from an EMBL/GenBank/DDBJ whole genome shotgun (WGS) entry which is preliminary data.</text>
</comment>
<evidence type="ECO:0000256" key="1">
    <source>
        <dbReference type="SAM" id="MobiDB-lite"/>
    </source>
</evidence>
<dbReference type="EMBL" id="JBICBT010001110">
    <property type="protein sequence ID" value="KAL3082404.1"/>
    <property type="molecule type" value="Genomic_DNA"/>
</dbReference>
<keyword evidence="2" id="KW-0812">Transmembrane</keyword>
<feature type="compositionally biased region" description="Basic and acidic residues" evidence="1">
    <location>
        <begin position="775"/>
        <end position="784"/>
    </location>
</feature>
<feature type="compositionally biased region" description="Low complexity" evidence="1">
    <location>
        <begin position="817"/>
        <end position="827"/>
    </location>
</feature>
<feature type="transmembrane region" description="Helical" evidence="2">
    <location>
        <begin position="429"/>
        <end position="458"/>
    </location>
</feature>
<dbReference type="SUPFAM" id="SSF69593">
    <property type="entry name" value="Glycerol-3-phosphate (1)-acyltransferase"/>
    <property type="match status" value="1"/>
</dbReference>
<dbReference type="AlphaFoldDB" id="A0ABD2IQV1"/>
<dbReference type="CDD" id="cd07987">
    <property type="entry name" value="LPLAT_MGAT-like"/>
    <property type="match status" value="1"/>
</dbReference>
<feature type="transmembrane region" description="Helical" evidence="2">
    <location>
        <begin position="19"/>
        <end position="41"/>
    </location>
</feature>
<feature type="transmembrane region" description="Helical" evidence="2">
    <location>
        <begin position="262"/>
        <end position="285"/>
    </location>
</feature>
<dbReference type="PANTHER" id="PTHR22753">
    <property type="entry name" value="TRANSMEMBRANE PROTEIN 68"/>
    <property type="match status" value="1"/>
</dbReference>
<evidence type="ECO:0000313" key="5">
    <source>
        <dbReference type="Proteomes" id="UP001620626"/>
    </source>
</evidence>
<evidence type="ECO:0000313" key="4">
    <source>
        <dbReference type="EMBL" id="KAL3082404.1"/>
    </source>
</evidence>
<accession>A0ABD2IQV1</accession>
<feature type="domain" description="Phospholipid/glycerol acyltransferase" evidence="3">
    <location>
        <begin position="498"/>
        <end position="623"/>
    </location>
</feature>
<dbReference type="InterPro" id="IPR014807">
    <property type="entry name" value="Coa1"/>
</dbReference>
<dbReference type="Pfam" id="PF01553">
    <property type="entry name" value="Acyltransferase"/>
    <property type="match status" value="1"/>
</dbReference>
<feature type="region of interest" description="Disordered" evidence="1">
    <location>
        <begin position="749"/>
        <end position="791"/>
    </location>
</feature>
<evidence type="ECO:0000256" key="2">
    <source>
        <dbReference type="SAM" id="Phobius"/>
    </source>
</evidence>
<proteinExistence type="predicted"/>
<gene>
    <name evidence="4" type="ORF">niasHT_038470</name>
</gene>
<name>A0ABD2IQV1_9BILA</name>
<organism evidence="4 5">
    <name type="scientific">Heterodera trifolii</name>
    <dbReference type="NCBI Taxonomy" id="157864"/>
    <lineage>
        <taxon>Eukaryota</taxon>
        <taxon>Metazoa</taxon>
        <taxon>Ecdysozoa</taxon>
        <taxon>Nematoda</taxon>
        <taxon>Chromadorea</taxon>
        <taxon>Rhabditida</taxon>
        <taxon>Tylenchina</taxon>
        <taxon>Tylenchomorpha</taxon>
        <taxon>Tylenchoidea</taxon>
        <taxon>Heteroderidae</taxon>
        <taxon>Heteroderinae</taxon>
        <taxon>Heterodera</taxon>
    </lineage>
</organism>
<sequence>MSAFVNALHKISSVKWSTYGLACGLITFNGAGICLFMHYIAQKTYMGSPHFKKAMLIFDGHDEAKNLLGEPVKVGKLNMLNKKRNYMRKTEAGLHIPVCGTHSSGFVDVFSEKEPDESSFTMQRMVLELDDGERFLMYDRAAEEKRRKEAEEKRNFDGLTPKTSLEDRQTTESAAAIDFQQIGSFTARGGQQQHQVEEEEENSRHSERVGWWWCPNLQSIIGGRRPGRNSGGGDAEDSDDRKEAAEACGSGGRGAPQLMRCWWWLCCCCCWGCWLAIPSTIVIIITTTFTTTTTTAADGFYPLVDHGQEQKQQQHHHHQEEEGSNAFKSLFLLAVDKDHHHQQDKELLLLDDDDDEEYSNDKNHHRVEEQLPLLFIVGTTVCNALHRLLLSIARTTTMGWPDWLQPHIDAFVLWVNGLLEYWHLGYLEYLVWLLLPIFIVFVLPIVFLFFSYGCVIFLRIYKHRNRIREAYASSVWDGARASIASFWEGVGYLWHGYEIDGLENIPDEGPGMIIAYHGPTPIDLYYVIAKGILYKKRTIHCVADKFVFKIPGWSMICKVFCMTPGTVEDCVATLRQGHLLIIAPGGVREALFSNPVTYELMWGRRLGFAKVVIGAGGVPVIPMFTENCREAFRTPRWGRRLTRPIYEHTRLPVCPIYGGFPVKMVTHLGKPLNFEIGDAAMTDGRPPVSAEHIKRAVRDAVDVLIQRHQRLPGSIWRAMFQRVGAKRTTPSGLDDGALLPADAEAARKEWRRRHRRRTDREDNEQQQNAEDGDDKDGTTTDQSRRGQFGTAVMVRNESSIVVGALSPSDKELAEVPLLLPSSSSSSSARHADRRFGDVPPAAMGSDQNTYLRY</sequence>
<feature type="region of interest" description="Disordered" evidence="1">
    <location>
        <begin position="146"/>
        <end position="171"/>
    </location>
</feature>
<feature type="region of interest" description="Disordered" evidence="1">
    <location>
        <begin position="817"/>
        <end position="853"/>
    </location>
</feature>
<dbReference type="PANTHER" id="PTHR22753:SF14">
    <property type="entry name" value="MONOACYLGLYCEROL_DIACYLGLYCEROL O-ACYLTRANSFERASE"/>
    <property type="match status" value="1"/>
</dbReference>